<protein>
    <recommendedName>
        <fullName evidence="3">Type III toxin-antitoxin system ToxN/AbiQ family toxin</fullName>
    </recommendedName>
</protein>
<dbReference type="Gene3D" id="3.10.129.130">
    <property type="match status" value="1"/>
</dbReference>
<dbReference type="InterPro" id="IPR053735">
    <property type="entry name" value="Type_III_TA_endoRNase"/>
</dbReference>
<dbReference type="NCBIfam" id="NF047359">
    <property type="entry name" value="CptIN"/>
    <property type="match status" value="1"/>
</dbReference>
<evidence type="ECO:0008006" key="3">
    <source>
        <dbReference type="Google" id="ProtNLM"/>
    </source>
</evidence>
<dbReference type="EMBL" id="JACOPP010000081">
    <property type="protein sequence ID" value="MBC5735355.1"/>
    <property type="molecule type" value="Genomic_DNA"/>
</dbReference>
<organism evidence="1 2">
    <name type="scientific">Lawsonibacter hominis</name>
    <dbReference type="NCBI Taxonomy" id="2763053"/>
    <lineage>
        <taxon>Bacteria</taxon>
        <taxon>Bacillati</taxon>
        <taxon>Bacillota</taxon>
        <taxon>Clostridia</taxon>
        <taxon>Eubacteriales</taxon>
        <taxon>Oscillospiraceae</taxon>
        <taxon>Lawsonibacter</taxon>
    </lineage>
</organism>
<sequence length="161" mass="19142">MELVDCGLYTIKDRYFSDFKSDRHMHNKSEGRPYYLSIREHNGITWFIPISSKVDKYKAKIAQDEIKYGNCIYYHIMNFMSDERALLVGNMIPVTEEYISKEFTISCQHYIVKDENTIKAVRKKAARYLSLVRNGKLRPYVDILRIERQLINRSKNKSFII</sequence>
<evidence type="ECO:0000313" key="1">
    <source>
        <dbReference type="EMBL" id="MBC5735355.1"/>
    </source>
</evidence>
<dbReference type="InterPro" id="IPR058108">
    <property type="entry name" value="CptIN-like"/>
</dbReference>
<dbReference type="CDD" id="cd17492">
    <property type="entry name" value="toxin_CptN"/>
    <property type="match status" value="1"/>
</dbReference>
<dbReference type="Proteomes" id="UP000661435">
    <property type="component" value="Unassembled WGS sequence"/>
</dbReference>
<name>A0A8J6JIB1_9FIRM</name>
<dbReference type="AlphaFoldDB" id="A0A8J6JIB1"/>
<evidence type="ECO:0000313" key="2">
    <source>
        <dbReference type="Proteomes" id="UP000661435"/>
    </source>
</evidence>
<accession>A0A8J6JIB1</accession>
<gene>
    <name evidence="1" type="ORF">H8S57_16845</name>
</gene>
<keyword evidence="2" id="KW-1185">Reference proteome</keyword>
<proteinExistence type="predicted"/>
<comment type="caution">
    <text evidence="1">The sequence shown here is derived from an EMBL/GenBank/DDBJ whole genome shotgun (WGS) entry which is preliminary data.</text>
</comment>
<dbReference type="RefSeq" id="WP_186909091.1">
    <property type="nucleotide sequence ID" value="NZ_JACOPP010000081.1"/>
</dbReference>
<reference evidence="1" key="1">
    <citation type="submission" date="2020-08" db="EMBL/GenBank/DDBJ databases">
        <title>Genome public.</title>
        <authorList>
            <person name="Liu C."/>
            <person name="Sun Q."/>
        </authorList>
    </citation>
    <scope>NUCLEOTIDE SEQUENCE</scope>
    <source>
        <strain evidence="1">NSJ-51</strain>
    </source>
</reference>